<feature type="region of interest" description="Disordered" evidence="1">
    <location>
        <begin position="839"/>
        <end position="881"/>
    </location>
</feature>
<feature type="compositionally biased region" description="Low complexity" evidence="1">
    <location>
        <begin position="1851"/>
        <end position="1869"/>
    </location>
</feature>
<feature type="region of interest" description="Disordered" evidence="1">
    <location>
        <begin position="261"/>
        <end position="316"/>
    </location>
</feature>
<feature type="region of interest" description="Disordered" evidence="1">
    <location>
        <begin position="1840"/>
        <end position="1928"/>
    </location>
</feature>
<accession>A0ABN9RF83</accession>
<evidence type="ECO:0000256" key="1">
    <source>
        <dbReference type="SAM" id="MobiDB-lite"/>
    </source>
</evidence>
<reference evidence="2" key="1">
    <citation type="submission" date="2023-10" db="EMBL/GenBank/DDBJ databases">
        <authorList>
            <person name="Chen Y."/>
            <person name="Shah S."/>
            <person name="Dougan E. K."/>
            <person name="Thang M."/>
            <person name="Chan C."/>
        </authorList>
    </citation>
    <scope>NUCLEOTIDE SEQUENCE [LARGE SCALE GENOMIC DNA]</scope>
</reference>
<feature type="compositionally biased region" description="Basic residues" evidence="1">
    <location>
        <begin position="1883"/>
        <end position="1892"/>
    </location>
</feature>
<feature type="non-terminal residue" evidence="2">
    <location>
        <position position="1"/>
    </location>
</feature>
<evidence type="ECO:0008006" key="4">
    <source>
        <dbReference type="Google" id="ProtNLM"/>
    </source>
</evidence>
<feature type="region of interest" description="Disordered" evidence="1">
    <location>
        <begin position="1747"/>
        <end position="1776"/>
    </location>
</feature>
<feature type="compositionally biased region" description="Basic and acidic residues" evidence="1">
    <location>
        <begin position="269"/>
        <end position="278"/>
    </location>
</feature>
<name>A0ABN9RF83_9DINO</name>
<keyword evidence="3" id="KW-1185">Reference proteome</keyword>
<protein>
    <recommendedName>
        <fullName evidence="4">Vacuolar protein sorting-associated protein 13 DH-like domain-containing protein</fullName>
    </recommendedName>
</protein>
<evidence type="ECO:0000313" key="2">
    <source>
        <dbReference type="EMBL" id="CAK0816320.1"/>
    </source>
</evidence>
<feature type="compositionally biased region" description="Low complexity" evidence="1">
    <location>
        <begin position="1893"/>
        <end position="1916"/>
    </location>
</feature>
<sequence>RERREELSLTHLPALDATAGERLQTLYDVCPETVLTRWAASVIEDAAEAAGGWLLSFQPPAAAPVEGSVWRLFGWQGGQGDLQPQDLVNSLRREREMLDEEVQLPSALSFLLAIDSFMVRVVPGPIEDVIQLELFGGKVDAKIAHGVDHKGLVAPSADVKVDMRGLGMTQGARSVLRFRGDGLQVGSSSAPAFGLRLKNELGKEQTVMSLHVHGEPMEIDLLPTLVPSLMRFPQAPAVIDLTASLARLMLLKDAQQARVSVSSVSGEHTPGDSHDARAVDFAPAPRTSIPTVPEEQESRSGSPSARPSGSSAEVLTGSFRKSEEWLESDNAKKAFDIAVQRLPDAFVLGLKLNGPIIRVPSMLGSYVELSLGLLELHTPRACTLEDLRVETQLSNLGLVVVDDNRLKHEVIAPVSLRTTARGWPGSVRVQGQMGGLRLNLSVRAARVLAAVPRSVLAALCLDLASLKKIEQALEVLEKGLEEFAEGVAEGLEEIVDELDSPCRSSRAATSSSNASRPTFSLRRNNMRHRSSQATSGVAEEKRRLKKIMSNVFDIVMSMDIVEQARAELGKWADTEAEVMFKLAKSTVQLFDFTNPVIRLQCEMPEARVSSTLDASKVAAAADLQLALDAFSLRVGRFEPILEPFHLRGDCGISQDTCAVKLVGQRPLRLNVSPSTVQALAWYVPYFLSMVQEALEKDPETSKVSRYRTLNLTAEALPLSFPGVEDRPVVAPRELCSLDHWILPSNCSRVEVWREKWLSLAKASAVECFLDEGPWAGHLVARLLRPKMEYAVLVVSSTCILVNDTSCSLKIRLSDDKDLSLPCTSCGAWALMSGTDGARSGAGENDFAEESEQPWNGEANRGAAPDPFGSKNARSSRCTGGSVLAPGEVTSIPVPPDGASSLAYAKTTFSSKSKQFSRRSGFGPQPKSNRSLQNMAKRGLNMLSAKNVGSGSSGAVEHQAVEVATVGGEWTSLSEASVGTLVGLSSGGSHFLVTKEASRSGPPASLPMCTIRVLPAITIESGLPCDCQVEYRLLSEPPEDARRVGVDSLGKIRVYDVATPGKIALRIRVQHRLWKDSWTVLSVGDAKAEAKAPAHGGTHKALDRLLGHSDAVEADLAGPAGATLTVSSRRPGYVVVYCATWLVDRTGWQVSVRHGREELPSYRSIVFGTHRLDGHSLECDGKVGPKFELPSEWGMARLADGRAACVRSQVLPEGELQGGRTTCFELVPWLVLRNDSECDLELQVDGKPVLVRPKKLVTPGFAPGQMRIRVCPDGKFSCAIGLGRDLAGAVPLLVGGQPWTLEARPERGVMFLCFIQGSRYTIKNELREPLSVQVRLSEWVALRPGHEIGLAWLDPLGEDADKKVWCKLGLPSADVEKIPLDPCTARQQRVGSKAKIVSRWRGNQTCMEVHEDVPSRGSRQGSISLPTNDFITMGSRYRNMGITKLRLEVLVPEVGVSLMGAVGATHELLYLEVSLLRICLEEQPSRDLRLLEASVGDLQIDHPVLATRRGGKAVASTRRPVVVGNCGHSKTSVYPFFRLVAEQGRTRSQDLLLKAIRVEIDEVELTVGDGLLAALQEFALATRPPASLVAMLGGAGGSAVAEVLDRAGTPAIERGWVDPVMQQAIQVEEMRVSSIALHVWCSINHQFLKLPKWQSMFLTALTFSSHLGLDGSTLRLKAKEIRGARGSAPDVAQCLGLEYVGDIFQSLGSVLGNSSLLNIPRAPILVGVRVGDAAMRGAARTVSKATRRTNGLFGKRASNEGREEKPPDVDEQAGGGPAIGAARAQKVTNPARLPRHFAGPLGAVCEYSALEAMLAEALPWPIEVAVPLRFTGAVDGRGRQLLRPSRSRRAGRASWTWSGRSTAPTTAAASAERRPSPRASPRSRGSRASRARARFPTAAVAAAPWRRPARCRTAPARWTSSRDQAQASR</sequence>
<feature type="compositionally biased region" description="Basic and acidic residues" evidence="1">
    <location>
        <begin position="1756"/>
        <end position="1767"/>
    </location>
</feature>
<gene>
    <name evidence="2" type="ORF">PCOR1329_LOCUS19330</name>
</gene>
<comment type="caution">
    <text evidence="2">The sequence shown here is derived from an EMBL/GenBank/DDBJ whole genome shotgun (WGS) entry which is preliminary data.</text>
</comment>
<dbReference type="EMBL" id="CAUYUJ010006161">
    <property type="protein sequence ID" value="CAK0816320.1"/>
    <property type="molecule type" value="Genomic_DNA"/>
</dbReference>
<evidence type="ECO:0000313" key="3">
    <source>
        <dbReference type="Proteomes" id="UP001189429"/>
    </source>
</evidence>
<feature type="compositionally biased region" description="Low complexity" evidence="1">
    <location>
        <begin position="299"/>
        <end position="312"/>
    </location>
</feature>
<proteinExistence type="predicted"/>
<dbReference type="Proteomes" id="UP001189429">
    <property type="component" value="Unassembled WGS sequence"/>
</dbReference>
<feature type="compositionally biased region" description="Polar residues" evidence="1">
    <location>
        <begin position="1917"/>
        <end position="1928"/>
    </location>
</feature>
<organism evidence="2 3">
    <name type="scientific">Prorocentrum cordatum</name>
    <dbReference type="NCBI Taxonomy" id="2364126"/>
    <lineage>
        <taxon>Eukaryota</taxon>
        <taxon>Sar</taxon>
        <taxon>Alveolata</taxon>
        <taxon>Dinophyceae</taxon>
        <taxon>Prorocentrales</taxon>
        <taxon>Prorocentraceae</taxon>
        <taxon>Prorocentrum</taxon>
    </lineage>
</organism>